<evidence type="ECO:0000256" key="1">
    <source>
        <dbReference type="ARBA" id="ARBA00006484"/>
    </source>
</evidence>
<dbReference type="GeneID" id="89980438"/>
<keyword evidence="5" id="KW-1185">Reference proteome</keyword>
<name>A0AAV9NGA5_9EURO</name>
<evidence type="ECO:0008006" key="6">
    <source>
        <dbReference type="Google" id="ProtNLM"/>
    </source>
</evidence>
<dbReference type="PANTHER" id="PTHR44169:SF6">
    <property type="entry name" value="NADPH-DEPENDENT 1-ACYLDIHYDROXYACETONE PHOSPHATE REDUCTASE"/>
    <property type="match status" value="1"/>
</dbReference>
<comment type="similarity">
    <text evidence="1 3">Belongs to the short-chain dehydrogenases/reductases (SDR) family.</text>
</comment>
<dbReference type="EMBL" id="JAVRRD010000007">
    <property type="protein sequence ID" value="KAK5056759.1"/>
    <property type="molecule type" value="Genomic_DNA"/>
</dbReference>
<dbReference type="PRINTS" id="PR00080">
    <property type="entry name" value="SDRFAMILY"/>
</dbReference>
<sequence length="288" mass="31289">MAVARKTILITGCTVGGIGGGLAEVFLEKGYHVFAGLRNPSKASPTLTKSSHVTLLTLDVLRAESITSAVERVTTQTGGKLDILLNNSGGNLILPGLDVPIEKAKQMFDLNFWAPVAMIQAFAPLLIKARGTIVNNTSVNAVVPMPLMSMYNASKAALATASDTWRIELEPLGVRVIALATMGVKTNAFVNKTMVELPKSSQYWDIREFIYGIYDGRLQSSGITTNEYAQKVYHEVESGVSGITWVGGGAGMARFSWWLFPRSLRDMLVESIMPFKKEMAKASQKKKV</sequence>
<dbReference type="RefSeq" id="XP_064708475.1">
    <property type="nucleotide sequence ID" value="XM_064855815.1"/>
</dbReference>
<proteinExistence type="inferred from homology"/>
<evidence type="ECO:0000313" key="4">
    <source>
        <dbReference type="EMBL" id="KAK5056759.1"/>
    </source>
</evidence>
<dbReference type="GO" id="GO:0006654">
    <property type="term" value="P:phosphatidic acid biosynthetic process"/>
    <property type="evidence" value="ECO:0007669"/>
    <property type="project" value="TreeGrafter"/>
</dbReference>
<dbReference type="PANTHER" id="PTHR44169">
    <property type="entry name" value="NADPH-DEPENDENT 1-ACYLDIHYDROXYACETONE PHOSPHATE REDUCTASE"/>
    <property type="match status" value="1"/>
</dbReference>
<dbReference type="GO" id="GO:0019433">
    <property type="term" value="P:triglyceride catabolic process"/>
    <property type="evidence" value="ECO:0007669"/>
    <property type="project" value="TreeGrafter"/>
</dbReference>
<organism evidence="4 5">
    <name type="scientific">Exophiala bonariae</name>
    <dbReference type="NCBI Taxonomy" id="1690606"/>
    <lineage>
        <taxon>Eukaryota</taxon>
        <taxon>Fungi</taxon>
        <taxon>Dikarya</taxon>
        <taxon>Ascomycota</taxon>
        <taxon>Pezizomycotina</taxon>
        <taxon>Eurotiomycetes</taxon>
        <taxon>Chaetothyriomycetidae</taxon>
        <taxon>Chaetothyriales</taxon>
        <taxon>Herpotrichiellaceae</taxon>
        <taxon>Exophiala</taxon>
    </lineage>
</organism>
<dbReference type="Pfam" id="PF00106">
    <property type="entry name" value="adh_short"/>
    <property type="match status" value="1"/>
</dbReference>
<reference evidence="4 5" key="1">
    <citation type="submission" date="2023-08" db="EMBL/GenBank/DDBJ databases">
        <title>Black Yeasts Isolated from many extreme environments.</title>
        <authorList>
            <person name="Coleine C."/>
            <person name="Stajich J.E."/>
            <person name="Selbmann L."/>
        </authorList>
    </citation>
    <scope>NUCLEOTIDE SEQUENCE [LARGE SCALE GENOMIC DNA]</scope>
    <source>
        <strain evidence="4 5">CCFEE 5792</strain>
    </source>
</reference>
<dbReference type="Proteomes" id="UP001358417">
    <property type="component" value="Unassembled WGS sequence"/>
</dbReference>
<dbReference type="SUPFAM" id="SSF51735">
    <property type="entry name" value="NAD(P)-binding Rossmann-fold domains"/>
    <property type="match status" value="1"/>
</dbReference>
<gene>
    <name evidence="4" type="ORF">LTR84_012291</name>
</gene>
<dbReference type="GO" id="GO:0004806">
    <property type="term" value="F:triacylglycerol lipase activity"/>
    <property type="evidence" value="ECO:0007669"/>
    <property type="project" value="TreeGrafter"/>
</dbReference>
<evidence type="ECO:0000313" key="5">
    <source>
        <dbReference type="Proteomes" id="UP001358417"/>
    </source>
</evidence>
<accession>A0AAV9NGA5</accession>
<dbReference type="InterPro" id="IPR002347">
    <property type="entry name" value="SDR_fam"/>
</dbReference>
<dbReference type="GO" id="GO:0005811">
    <property type="term" value="C:lipid droplet"/>
    <property type="evidence" value="ECO:0007669"/>
    <property type="project" value="TreeGrafter"/>
</dbReference>
<dbReference type="GO" id="GO:0005783">
    <property type="term" value="C:endoplasmic reticulum"/>
    <property type="evidence" value="ECO:0007669"/>
    <property type="project" value="TreeGrafter"/>
</dbReference>
<evidence type="ECO:0000256" key="2">
    <source>
        <dbReference type="ARBA" id="ARBA00023002"/>
    </source>
</evidence>
<dbReference type="PRINTS" id="PR00081">
    <property type="entry name" value="GDHRDH"/>
</dbReference>
<protein>
    <recommendedName>
        <fullName evidence="6">NAD(P)-binding protein</fullName>
    </recommendedName>
</protein>
<dbReference type="GO" id="GO:0000140">
    <property type="term" value="F:acylglycerone-phosphate reductase (NADP+) activity"/>
    <property type="evidence" value="ECO:0007669"/>
    <property type="project" value="TreeGrafter"/>
</dbReference>
<comment type="caution">
    <text evidence="4">The sequence shown here is derived from an EMBL/GenBank/DDBJ whole genome shotgun (WGS) entry which is preliminary data.</text>
</comment>
<evidence type="ECO:0000256" key="3">
    <source>
        <dbReference type="RuleBase" id="RU000363"/>
    </source>
</evidence>
<dbReference type="AlphaFoldDB" id="A0AAV9NGA5"/>
<dbReference type="Gene3D" id="3.40.50.720">
    <property type="entry name" value="NAD(P)-binding Rossmann-like Domain"/>
    <property type="match status" value="1"/>
</dbReference>
<dbReference type="InterPro" id="IPR036291">
    <property type="entry name" value="NAD(P)-bd_dom_sf"/>
</dbReference>
<keyword evidence="2" id="KW-0560">Oxidoreductase</keyword>